<dbReference type="Pfam" id="PF03807">
    <property type="entry name" value="F420_oxidored"/>
    <property type="match status" value="1"/>
</dbReference>
<dbReference type="GO" id="GO:0004735">
    <property type="term" value="F:pyrroline-5-carboxylate reductase activity"/>
    <property type="evidence" value="ECO:0007669"/>
    <property type="project" value="TreeGrafter"/>
</dbReference>
<organism evidence="3 4">
    <name type="scientific">Dreissena polymorpha</name>
    <name type="common">Zebra mussel</name>
    <name type="synonym">Mytilus polymorpha</name>
    <dbReference type="NCBI Taxonomy" id="45954"/>
    <lineage>
        <taxon>Eukaryota</taxon>
        <taxon>Metazoa</taxon>
        <taxon>Spiralia</taxon>
        <taxon>Lophotrochozoa</taxon>
        <taxon>Mollusca</taxon>
        <taxon>Bivalvia</taxon>
        <taxon>Autobranchia</taxon>
        <taxon>Heteroconchia</taxon>
        <taxon>Euheterodonta</taxon>
        <taxon>Imparidentia</taxon>
        <taxon>Neoheterodontei</taxon>
        <taxon>Myida</taxon>
        <taxon>Dreissenoidea</taxon>
        <taxon>Dreissenidae</taxon>
        <taxon>Dreissena</taxon>
    </lineage>
</organism>
<evidence type="ECO:0000313" key="4">
    <source>
        <dbReference type="Proteomes" id="UP000828390"/>
    </source>
</evidence>
<reference evidence="3" key="1">
    <citation type="journal article" date="2019" name="bioRxiv">
        <title>The Genome of the Zebra Mussel, Dreissena polymorpha: A Resource for Invasive Species Research.</title>
        <authorList>
            <person name="McCartney M.A."/>
            <person name="Auch B."/>
            <person name="Kono T."/>
            <person name="Mallez S."/>
            <person name="Zhang Y."/>
            <person name="Obille A."/>
            <person name="Becker A."/>
            <person name="Abrahante J.E."/>
            <person name="Garbe J."/>
            <person name="Badalamenti J.P."/>
            <person name="Herman A."/>
            <person name="Mangelson H."/>
            <person name="Liachko I."/>
            <person name="Sullivan S."/>
            <person name="Sone E.D."/>
            <person name="Koren S."/>
            <person name="Silverstein K.A.T."/>
            <person name="Beckman K.B."/>
            <person name="Gohl D.M."/>
        </authorList>
    </citation>
    <scope>NUCLEOTIDE SEQUENCE</scope>
    <source>
        <strain evidence="3">Duluth1</strain>
        <tissue evidence="3">Whole animal</tissue>
    </source>
</reference>
<evidence type="ECO:0000313" key="3">
    <source>
        <dbReference type="EMBL" id="KAH3846871.1"/>
    </source>
</evidence>
<proteinExistence type="inferred from homology"/>
<accession>A0A9D4QX33</accession>
<dbReference type="OrthoDB" id="195672at2759"/>
<sequence length="362" mass="41433">MALATRLQQPVEDKTPIDITSNLPSLQFESALSSAEKELQYLRKRAHCLTVTSCAHATFLVSILNEARQLKKNLKSPLKRSKRILQDPSLRDPLKIGILGCGRLGSQLAHSLITFGNIDPEDIKVSTRRPETLEYLLNKGVDCFHDNVKLVTTSHIVFLCVLPSQVPAISEEVKAHIPPSLFLYSFASSMPARKLSQLFKTTNIIRPDYIWDDANKNVAWDFTINVSSALENKSIVAATCPLRREPTVISTSQKTAELMIFVFVNMCTHLRLSKYEVLEMLHIILFNNIPECQLQLHDFIRKSADKDEMFPPFDLIKVLDSHTAVLKRLNQYEPLWEAYVHKYSHVFEDYLKQKLYNEMYKT</sequence>
<dbReference type="AlphaFoldDB" id="A0A9D4QX33"/>
<evidence type="ECO:0000256" key="1">
    <source>
        <dbReference type="ARBA" id="ARBA00005525"/>
    </source>
</evidence>
<comment type="caution">
    <text evidence="3">The sequence shown here is derived from an EMBL/GenBank/DDBJ whole genome shotgun (WGS) entry which is preliminary data.</text>
</comment>
<protein>
    <recommendedName>
        <fullName evidence="2">Pyrroline-5-carboxylate reductase catalytic N-terminal domain-containing protein</fullName>
    </recommendedName>
</protein>
<reference evidence="3" key="2">
    <citation type="submission" date="2020-11" db="EMBL/GenBank/DDBJ databases">
        <authorList>
            <person name="McCartney M.A."/>
            <person name="Auch B."/>
            <person name="Kono T."/>
            <person name="Mallez S."/>
            <person name="Becker A."/>
            <person name="Gohl D.M."/>
            <person name="Silverstein K.A.T."/>
            <person name="Koren S."/>
            <person name="Bechman K.B."/>
            <person name="Herman A."/>
            <person name="Abrahante J.E."/>
            <person name="Garbe J."/>
        </authorList>
    </citation>
    <scope>NUCLEOTIDE SEQUENCE</scope>
    <source>
        <strain evidence="3">Duluth1</strain>
        <tissue evidence="3">Whole animal</tissue>
    </source>
</reference>
<gene>
    <name evidence="3" type="ORF">DPMN_089178</name>
</gene>
<feature type="domain" description="Pyrroline-5-carboxylate reductase catalytic N-terminal" evidence="2">
    <location>
        <begin position="95"/>
        <end position="173"/>
    </location>
</feature>
<dbReference type="InterPro" id="IPR036291">
    <property type="entry name" value="NAD(P)-bd_dom_sf"/>
</dbReference>
<comment type="similarity">
    <text evidence="1">Belongs to the pyrroline-5-carboxylate reductase family.</text>
</comment>
<dbReference type="Gene3D" id="3.40.50.720">
    <property type="entry name" value="NAD(P)-binding Rossmann-like Domain"/>
    <property type="match status" value="1"/>
</dbReference>
<dbReference type="Proteomes" id="UP000828390">
    <property type="component" value="Unassembled WGS sequence"/>
</dbReference>
<dbReference type="GO" id="GO:0055129">
    <property type="term" value="P:L-proline biosynthetic process"/>
    <property type="evidence" value="ECO:0007669"/>
    <property type="project" value="TreeGrafter"/>
</dbReference>
<dbReference type="EMBL" id="JAIWYP010000003">
    <property type="protein sequence ID" value="KAH3846871.1"/>
    <property type="molecule type" value="Genomic_DNA"/>
</dbReference>
<keyword evidence="4" id="KW-1185">Reference proteome</keyword>
<dbReference type="SUPFAM" id="SSF51735">
    <property type="entry name" value="NAD(P)-binding Rossmann-fold domains"/>
    <property type="match status" value="1"/>
</dbReference>
<dbReference type="PANTHER" id="PTHR11645">
    <property type="entry name" value="PYRROLINE-5-CARBOXYLATE REDUCTASE"/>
    <property type="match status" value="1"/>
</dbReference>
<dbReference type="InterPro" id="IPR028939">
    <property type="entry name" value="P5C_Rdtase_cat_N"/>
</dbReference>
<evidence type="ECO:0000259" key="2">
    <source>
        <dbReference type="Pfam" id="PF03807"/>
    </source>
</evidence>
<dbReference type="PANTHER" id="PTHR11645:SF58">
    <property type="entry name" value="NADP-DEPENDENT OXIDOREDUCTASE DOMAIN-CONTAINING PROTEIN 1"/>
    <property type="match status" value="1"/>
</dbReference>
<name>A0A9D4QX33_DREPO</name>